<dbReference type="AlphaFoldDB" id="A0A1M5M2D8"/>
<feature type="transmembrane region" description="Helical" evidence="6">
    <location>
        <begin position="345"/>
        <end position="366"/>
    </location>
</feature>
<evidence type="ECO:0000256" key="5">
    <source>
        <dbReference type="ARBA" id="ARBA00023136"/>
    </source>
</evidence>
<evidence type="ECO:0000313" key="8">
    <source>
        <dbReference type="EMBL" id="SHG71390.1"/>
    </source>
</evidence>
<keyword evidence="4 6" id="KW-1133">Transmembrane helix</keyword>
<feature type="transmembrane region" description="Helical" evidence="6">
    <location>
        <begin position="86"/>
        <end position="107"/>
    </location>
</feature>
<dbReference type="PROSITE" id="PS50850">
    <property type="entry name" value="MFS"/>
    <property type="match status" value="1"/>
</dbReference>
<feature type="transmembrane region" description="Helical" evidence="6">
    <location>
        <begin position="62"/>
        <end position="79"/>
    </location>
</feature>
<dbReference type="Pfam" id="PF07690">
    <property type="entry name" value="MFS_1"/>
    <property type="match status" value="1"/>
</dbReference>
<dbReference type="Proteomes" id="UP000184226">
    <property type="component" value="Unassembled WGS sequence"/>
</dbReference>
<dbReference type="RefSeq" id="WP_073100972.1">
    <property type="nucleotide sequence ID" value="NZ_FQXE01000001.1"/>
</dbReference>
<feature type="transmembrane region" description="Helical" evidence="6">
    <location>
        <begin position="305"/>
        <end position="324"/>
    </location>
</feature>
<evidence type="ECO:0000313" key="9">
    <source>
        <dbReference type="Proteomes" id="UP000184226"/>
    </source>
</evidence>
<dbReference type="EMBL" id="FQXE01000001">
    <property type="protein sequence ID" value="SHG71390.1"/>
    <property type="molecule type" value="Genomic_DNA"/>
</dbReference>
<feature type="transmembrane region" description="Helical" evidence="6">
    <location>
        <begin position="148"/>
        <end position="166"/>
    </location>
</feature>
<dbReference type="InterPro" id="IPR050189">
    <property type="entry name" value="MFS_Efflux_Transporters"/>
</dbReference>
<dbReference type="GO" id="GO:0022857">
    <property type="term" value="F:transmembrane transporter activity"/>
    <property type="evidence" value="ECO:0007669"/>
    <property type="project" value="InterPro"/>
</dbReference>
<feature type="transmembrane region" description="Helical" evidence="6">
    <location>
        <begin position="278"/>
        <end position="299"/>
    </location>
</feature>
<evidence type="ECO:0000256" key="6">
    <source>
        <dbReference type="SAM" id="Phobius"/>
    </source>
</evidence>
<dbReference type="OrthoDB" id="9788453at2"/>
<comment type="subcellular location">
    <subcellularLocation>
        <location evidence="1">Cell membrane</location>
        <topology evidence="1">Multi-pass membrane protein</topology>
    </subcellularLocation>
</comment>
<feature type="transmembrane region" description="Helical" evidence="6">
    <location>
        <begin position="251"/>
        <end position="271"/>
    </location>
</feature>
<dbReference type="PANTHER" id="PTHR43124">
    <property type="entry name" value="PURINE EFFLUX PUMP PBUE"/>
    <property type="match status" value="1"/>
</dbReference>
<dbReference type="InterPro" id="IPR036259">
    <property type="entry name" value="MFS_trans_sf"/>
</dbReference>
<dbReference type="SUPFAM" id="SSF103473">
    <property type="entry name" value="MFS general substrate transporter"/>
    <property type="match status" value="1"/>
</dbReference>
<dbReference type="InterPro" id="IPR011701">
    <property type="entry name" value="MFS"/>
</dbReference>
<feature type="transmembrane region" description="Helical" evidence="6">
    <location>
        <begin position="172"/>
        <end position="194"/>
    </location>
</feature>
<dbReference type="Gene3D" id="1.20.1250.20">
    <property type="entry name" value="MFS general substrate transporter like domains"/>
    <property type="match status" value="2"/>
</dbReference>
<gene>
    <name evidence="8" type="ORF">SAMN04488135_101111</name>
</gene>
<keyword evidence="2" id="KW-1003">Cell membrane</keyword>
<keyword evidence="3 6" id="KW-0812">Transmembrane</keyword>
<dbReference type="GO" id="GO:0005886">
    <property type="term" value="C:plasma membrane"/>
    <property type="evidence" value="ECO:0007669"/>
    <property type="project" value="UniProtKB-SubCell"/>
</dbReference>
<organism evidence="8 9">
    <name type="scientific">Pollutimonas bauzanensis</name>
    <dbReference type="NCBI Taxonomy" id="658167"/>
    <lineage>
        <taxon>Bacteria</taxon>
        <taxon>Pseudomonadati</taxon>
        <taxon>Pseudomonadota</taxon>
        <taxon>Betaproteobacteria</taxon>
        <taxon>Burkholderiales</taxon>
        <taxon>Alcaligenaceae</taxon>
        <taxon>Pollutimonas</taxon>
    </lineage>
</organism>
<keyword evidence="5 6" id="KW-0472">Membrane</keyword>
<dbReference type="InterPro" id="IPR020846">
    <property type="entry name" value="MFS_dom"/>
</dbReference>
<feature type="transmembrane region" description="Helical" evidence="6">
    <location>
        <begin position="119"/>
        <end position="136"/>
    </location>
</feature>
<dbReference type="STRING" id="658167.SAMN04488135_101111"/>
<evidence type="ECO:0000256" key="1">
    <source>
        <dbReference type="ARBA" id="ARBA00004651"/>
    </source>
</evidence>
<feature type="transmembrane region" description="Helical" evidence="6">
    <location>
        <begin position="215"/>
        <end position="239"/>
    </location>
</feature>
<reference evidence="8 9" key="1">
    <citation type="submission" date="2016-11" db="EMBL/GenBank/DDBJ databases">
        <authorList>
            <person name="Jaros S."/>
            <person name="Januszkiewicz K."/>
            <person name="Wedrychowicz H."/>
        </authorList>
    </citation>
    <scope>NUCLEOTIDE SEQUENCE [LARGE SCALE GENOMIC DNA]</scope>
    <source>
        <strain evidence="8 9">CGMCC 1.10190</strain>
    </source>
</reference>
<feature type="transmembrane region" description="Helical" evidence="6">
    <location>
        <begin position="372"/>
        <end position="391"/>
    </location>
</feature>
<proteinExistence type="predicted"/>
<name>A0A1M5M2D8_9BURK</name>
<accession>A0A1M5M2D8</accession>
<evidence type="ECO:0000256" key="3">
    <source>
        <dbReference type="ARBA" id="ARBA00022692"/>
    </source>
</evidence>
<feature type="domain" description="Major facilitator superfamily (MFS) profile" evidence="7">
    <location>
        <begin position="20"/>
        <end position="394"/>
    </location>
</feature>
<dbReference type="PANTHER" id="PTHR43124:SF3">
    <property type="entry name" value="CHLORAMPHENICOL EFFLUX PUMP RV0191"/>
    <property type="match status" value="1"/>
</dbReference>
<evidence type="ECO:0000256" key="4">
    <source>
        <dbReference type="ARBA" id="ARBA00022989"/>
    </source>
</evidence>
<keyword evidence="9" id="KW-1185">Reference proteome</keyword>
<evidence type="ECO:0000256" key="2">
    <source>
        <dbReference type="ARBA" id="ARBA00022475"/>
    </source>
</evidence>
<evidence type="ECO:0000259" key="7">
    <source>
        <dbReference type="PROSITE" id="PS50850"/>
    </source>
</evidence>
<protein>
    <submittedName>
        <fullName evidence="8">MFS transporter, DHA1 family, arabinose polymer transporter</fullName>
    </submittedName>
</protein>
<feature type="transmembrane region" description="Helical" evidence="6">
    <location>
        <begin position="21"/>
        <end position="42"/>
    </location>
</feature>
<dbReference type="CDD" id="cd17324">
    <property type="entry name" value="MFS_NepI_like"/>
    <property type="match status" value="1"/>
</dbReference>
<sequence>MSARAAGHARPVSTGRRIAAELSLAVGGFGIGTGEFAIMGLLPDIAADLDLSAPEVGHLISAYALGVVIGAPLISVIAARLPRRLLLILLMGVFAAGNFASALAPSYGSVMLFRFLSGMPHGAYFGVAALVAAAMAEPSRRGQAVGRVLLGLTVAVLIGNPLAVWLGQATSWRAAFAAVGATGLLTMALLRGILPDTPASRLNSPMRELSALRLEQVWLTLGIGAIGFGGLFSVVSYIAPTLTEVSGVAPVWVPFALSFVGVGMIIGNMVGGWLADQALMPAIGVLLVWNILVLALFPFAAGHPWTAMFSMLLIGSGVAIGPPLQIRLMDAAPHAQTLAASLNHSAFNMANALGAWLGGLAIAGGYGWTSTGWVGAALALGGLLIFGVALWRMRRHAPG</sequence>